<proteinExistence type="predicted"/>
<dbReference type="Gene3D" id="1.10.3300.10">
    <property type="entry name" value="Jann2411-like domain"/>
    <property type="match status" value="1"/>
</dbReference>
<dbReference type="InterPro" id="IPR010852">
    <property type="entry name" value="ABATE"/>
</dbReference>
<evidence type="ECO:0000313" key="3">
    <source>
        <dbReference type="Proteomes" id="UP000538929"/>
    </source>
</evidence>
<dbReference type="PANTHER" id="PTHR35525">
    <property type="entry name" value="BLL6575 PROTEIN"/>
    <property type="match status" value="1"/>
</dbReference>
<protein>
    <recommendedName>
        <fullName evidence="1">Zinc finger CGNR domain-containing protein</fullName>
    </recommendedName>
</protein>
<dbReference type="EMBL" id="VKHT01000039">
    <property type="protein sequence ID" value="MBB0243077.1"/>
    <property type="molecule type" value="Genomic_DNA"/>
</dbReference>
<dbReference type="RefSeq" id="WP_182604800.1">
    <property type="nucleotide sequence ID" value="NZ_VKHT01000039.1"/>
</dbReference>
<organism evidence="2 3">
    <name type="scientific">Streptomyces alkaliphilus</name>
    <dbReference type="NCBI Taxonomy" id="1472722"/>
    <lineage>
        <taxon>Bacteria</taxon>
        <taxon>Bacillati</taxon>
        <taxon>Actinomycetota</taxon>
        <taxon>Actinomycetes</taxon>
        <taxon>Kitasatosporales</taxon>
        <taxon>Streptomycetaceae</taxon>
        <taxon>Streptomyces</taxon>
    </lineage>
</organism>
<dbReference type="PANTHER" id="PTHR35525:SF3">
    <property type="entry name" value="BLL6575 PROTEIN"/>
    <property type="match status" value="1"/>
</dbReference>
<dbReference type="AlphaFoldDB" id="A0A7W3TAC6"/>
<dbReference type="InterPro" id="IPR021005">
    <property type="entry name" value="Znf_CGNR"/>
</dbReference>
<dbReference type="Pfam" id="PF11706">
    <property type="entry name" value="zf-CGNR"/>
    <property type="match status" value="1"/>
</dbReference>
<keyword evidence="3" id="KW-1185">Reference proteome</keyword>
<accession>A0A7W3TAC6</accession>
<gene>
    <name evidence="2" type="ORF">FNQ90_02865</name>
</gene>
<dbReference type="SUPFAM" id="SSF160904">
    <property type="entry name" value="Jann2411-like"/>
    <property type="match status" value="1"/>
</dbReference>
<evidence type="ECO:0000313" key="2">
    <source>
        <dbReference type="EMBL" id="MBB0243077.1"/>
    </source>
</evidence>
<sequence length="196" mass="20842">MSADNAPGGLALVQELVNTLDVESGRDVLASPGDTAEFLERHCLPRLPAGEITELARLREALRAVLLVHAGHLPTTAVPARTGAGAANGSAADPTAELNRLLGAGPLLLRVGPGGAADLVPVDHLRGVSFVTARVAAAVAEGVREGSWRRLKACEATDCRWAYYDRSPAGRRRWCSMRVCGSRAKMRAYRARRRDG</sequence>
<dbReference type="Proteomes" id="UP000538929">
    <property type="component" value="Unassembled WGS sequence"/>
</dbReference>
<comment type="caution">
    <text evidence="2">The sequence shown here is derived from an EMBL/GenBank/DDBJ whole genome shotgun (WGS) entry which is preliminary data.</text>
</comment>
<feature type="domain" description="Zinc finger CGNR" evidence="1">
    <location>
        <begin position="150"/>
        <end position="193"/>
    </location>
</feature>
<dbReference type="InterPro" id="IPR023286">
    <property type="entry name" value="ABATE_dom_sf"/>
</dbReference>
<name>A0A7W3TAC6_9ACTN</name>
<reference evidence="3" key="1">
    <citation type="submission" date="2019-10" db="EMBL/GenBank/DDBJ databases">
        <title>Streptomyces sp. nov., a novel actinobacterium isolated from alkaline environment.</title>
        <authorList>
            <person name="Golinska P."/>
        </authorList>
    </citation>
    <scope>NUCLEOTIDE SEQUENCE [LARGE SCALE GENOMIC DNA]</scope>
    <source>
        <strain evidence="3">DSM 42118</strain>
    </source>
</reference>
<evidence type="ECO:0000259" key="1">
    <source>
        <dbReference type="Pfam" id="PF11706"/>
    </source>
</evidence>